<feature type="compositionally biased region" description="Polar residues" evidence="5">
    <location>
        <begin position="133"/>
        <end position="142"/>
    </location>
</feature>
<evidence type="ECO:0000256" key="4">
    <source>
        <dbReference type="ARBA" id="ARBA00023098"/>
    </source>
</evidence>
<dbReference type="Pfam" id="PF04970">
    <property type="entry name" value="LRAT"/>
    <property type="match status" value="1"/>
</dbReference>
<sequence>MQRIVAFHPANSLRCFSRPFLSTSLCPQVLGPPSSRSVPALFGHVLTAPSRSGRAPPPFAARPHAGSAPLRPPRAPPTGPAPSGNQPGASPPARPGDRRGGSSGMGLSPAARGEGGRRLPRFPRSRVRPALRTASTGPNGTQPAPGLPTRPRSGRGGRGASPHRAATSGPGAFRGRSPGPSRPSDLQKEESVGSQALDQLLPKKPQQGTIEQGRSSVQQGEKPVVSLESTPNQKRAERNSTPKPGTAGRLMKQAAEDKPKPRPGDLIEIFRIGYEHWAIYVEDDCVVHLAPPSEDFEAGSITSVFSNRAVVKYSHLEDVLHGCSWKVNNKLDGTYLPLPVDKIIQRTKKMINKIVQYSLIEGNCEHFVNDLRYGVPRSQQVEHVLMEGAKAAGAVLSAVVDSIRPKPETA</sequence>
<organism evidence="7 8">
    <name type="scientific">Bos mutus</name>
    <name type="common">wild yak</name>
    <dbReference type="NCBI Taxonomy" id="72004"/>
    <lineage>
        <taxon>Eukaryota</taxon>
        <taxon>Metazoa</taxon>
        <taxon>Chordata</taxon>
        <taxon>Craniata</taxon>
        <taxon>Vertebrata</taxon>
        <taxon>Euteleostomi</taxon>
        <taxon>Mammalia</taxon>
        <taxon>Eutheria</taxon>
        <taxon>Laurasiatheria</taxon>
        <taxon>Artiodactyla</taxon>
        <taxon>Ruminantia</taxon>
        <taxon>Pecora</taxon>
        <taxon>Bovidae</taxon>
        <taxon>Bovinae</taxon>
        <taxon>Bos</taxon>
    </lineage>
</organism>
<dbReference type="Proteomes" id="UP000322234">
    <property type="component" value="Unassembled WGS sequence"/>
</dbReference>
<accession>A0A6B0RS07</accession>
<dbReference type="GO" id="GO:0016410">
    <property type="term" value="F:N-acyltransferase activity"/>
    <property type="evidence" value="ECO:0007669"/>
    <property type="project" value="TreeGrafter"/>
</dbReference>
<feature type="region of interest" description="Disordered" evidence="5">
    <location>
        <begin position="49"/>
        <end position="262"/>
    </location>
</feature>
<comment type="similarity">
    <text evidence="1">Belongs to the H-rev107 family.</text>
</comment>
<proteinExistence type="inferred from homology"/>
<dbReference type="EMBL" id="VBQZ03000064">
    <property type="protein sequence ID" value="MXQ90706.1"/>
    <property type="molecule type" value="Genomic_DNA"/>
</dbReference>
<feature type="compositionally biased region" description="Polar residues" evidence="5">
    <location>
        <begin position="206"/>
        <end position="219"/>
    </location>
</feature>
<dbReference type="GO" id="GO:0005737">
    <property type="term" value="C:cytoplasm"/>
    <property type="evidence" value="ECO:0007669"/>
    <property type="project" value="TreeGrafter"/>
</dbReference>
<comment type="caution">
    <text evidence="7">The sequence shown here is derived from an EMBL/GenBank/DDBJ whole genome shotgun (WGS) entry which is preliminary data.</text>
</comment>
<feature type="domain" description="LRAT" evidence="6">
    <location>
        <begin position="266"/>
        <end position="380"/>
    </location>
</feature>
<feature type="compositionally biased region" description="Basic residues" evidence="5">
    <location>
        <begin position="118"/>
        <end position="129"/>
    </location>
</feature>
<dbReference type="InterPro" id="IPR051496">
    <property type="entry name" value="H-rev107_PLA/AT"/>
</dbReference>
<keyword evidence="4" id="KW-0443">Lipid metabolism</keyword>
<dbReference type="FunFam" id="3.90.1720.10:FF:000002">
    <property type="entry name" value="HRAS like suppressor 2"/>
    <property type="match status" value="1"/>
</dbReference>
<dbReference type="GO" id="GO:0004623">
    <property type="term" value="F:phospholipase A2 activity"/>
    <property type="evidence" value="ECO:0007669"/>
    <property type="project" value="TreeGrafter"/>
</dbReference>
<reference evidence="7" key="1">
    <citation type="submission" date="2019-10" db="EMBL/GenBank/DDBJ databases">
        <title>The sequence and de novo assembly of the wild yak genome.</title>
        <authorList>
            <person name="Liu Y."/>
        </authorList>
    </citation>
    <scope>NUCLEOTIDE SEQUENCE [LARGE SCALE GENOMIC DNA]</scope>
    <source>
        <strain evidence="7">WY2019</strain>
    </source>
</reference>
<evidence type="ECO:0000256" key="3">
    <source>
        <dbReference type="ARBA" id="ARBA00022801"/>
    </source>
</evidence>
<evidence type="ECO:0000256" key="5">
    <source>
        <dbReference type="SAM" id="MobiDB-lite"/>
    </source>
</evidence>
<evidence type="ECO:0000256" key="1">
    <source>
        <dbReference type="ARBA" id="ARBA00007824"/>
    </source>
</evidence>
<dbReference type="GO" id="GO:0070292">
    <property type="term" value="P:N-acylphosphatidylethanolamine metabolic process"/>
    <property type="evidence" value="ECO:0007669"/>
    <property type="project" value="TreeGrafter"/>
</dbReference>
<keyword evidence="3" id="KW-0378">Hydrolase</keyword>
<protein>
    <recommendedName>
        <fullName evidence="6">LRAT domain-containing protein</fullName>
    </recommendedName>
</protein>
<dbReference type="AlphaFoldDB" id="A0A6B0RS07"/>
<gene>
    <name evidence="7" type="ORF">E5288_WYG016091</name>
</gene>
<evidence type="ECO:0000313" key="7">
    <source>
        <dbReference type="EMBL" id="MXQ90706.1"/>
    </source>
</evidence>
<dbReference type="PANTHER" id="PTHR13943">
    <property type="entry name" value="HRAS-LIKE SUPPRESSOR - RELATED"/>
    <property type="match status" value="1"/>
</dbReference>
<evidence type="ECO:0000256" key="2">
    <source>
        <dbReference type="ARBA" id="ARBA00022679"/>
    </source>
</evidence>
<evidence type="ECO:0000259" key="6">
    <source>
        <dbReference type="PROSITE" id="PS51934"/>
    </source>
</evidence>
<feature type="compositionally biased region" description="Pro residues" evidence="5">
    <location>
        <begin position="70"/>
        <end position="80"/>
    </location>
</feature>
<dbReference type="Gene3D" id="3.90.1720.10">
    <property type="entry name" value="endopeptidase domain like (from Nostoc punctiforme)"/>
    <property type="match status" value="1"/>
</dbReference>
<dbReference type="GO" id="GO:0008970">
    <property type="term" value="F:phospholipase A1 activity"/>
    <property type="evidence" value="ECO:0007669"/>
    <property type="project" value="TreeGrafter"/>
</dbReference>
<dbReference type="PANTHER" id="PTHR13943:SF2">
    <property type="entry name" value="PHOSPHOLIPASE A AND ACYLTRANSFERASE 5"/>
    <property type="match status" value="1"/>
</dbReference>
<name>A0A6B0RS07_9CETA</name>
<dbReference type="InterPro" id="IPR007053">
    <property type="entry name" value="LRAT_dom"/>
</dbReference>
<dbReference type="PROSITE" id="PS51934">
    <property type="entry name" value="LRAT"/>
    <property type="match status" value="1"/>
</dbReference>
<keyword evidence="2" id="KW-0808">Transferase</keyword>
<keyword evidence="8" id="KW-1185">Reference proteome</keyword>
<evidence type="ECO:0000313" key="8">
    <source>
        <dbReference type="Proteomes" id="UP000322234"/>
    </source>
</evidence>